<dbReference type="Proteomes" id="UP001152622">
    <property type="component" value="Chromosome 1"/>
</dbReference>
<reference evidence="1" key="1">
    <citation type="journal article" date="2023" name="Science">
        <title>Genome structures resolve the early diversification of teleost fishes.</title>
        <authorList>
            <person name="Parey E."/>
            <person name="Louis A."/>
            <person name="Montfort J."/>
            <person name="Bouchez O."/>
            <person name="Roques C."/>
            <person name="Iampietro C."/>
            <person name="Lluch J."/>
            <person name="Castinel A."/>
            <person name="Donnadieu C."/>
            <person name="Desvignes T."/>
            <person name="Floi Bucao C."/>
            <person name="Jouanno E."/>
            <person name="Wen M."/>
            <person name="Mejri S."/>
            <person name="Dirks R."/>
            <person name="Jansen H."/>
            <person name="Henkel C."/>
            <person name="Chen W.J."/>
            <person name="Zahm M."/>
            <person name="Cabau C."/>
            <person name="Klopp C."/>
            <person name="Thompson A.W."/>
            <person name="Robinson-Rechavi M."/>
            <person name="Braasch I."/>
            <person name="Lecointre G."/>
            <person name="Bobe J."/>
            <person name="Postlethwait J.H."/>
            <person name="Berthelot C."/>
            <person name="Roest Crollius H."/>
            <person name="Guiguen Y."/>
        </authorList>
    </citation>
    <scope>NUCLEOTIDE SEQUENCE</scope>
    <source>
        <strain evidence="1">WJC10195</strain>
    </source>
</reference>
<dbReference type="AlphaFoldDB" id="A0A9Q1JF95"/>
<accession>A0A9Q1JF95</accession>
<comment type="caution">
    <text evidence="1">The sequence shown here is derived from an EMBL/GenBank/DDBJ whole genome shotgun (WGS) entry which is preliminary data.</text>
</comment>
<keyword evidence="2" id="KW-1185">Reference proteome</keyword>
<gene>
    <name evidence="1" type="ORF">SKAU_G00028400</name>
</gene>
<organism evidence="1 2">
    <name type="scientific">Synaphobranchus kaupii</name>
    <name type="common">Kaup's arrowtooth eel</name>
    <dbReference type="NCBI Taxonomy" id="118154"/>
    <lineage>
        <taxon>Eukaryota</taxon>
        <taxon>Metazoa</taxon>
        <taxon>Chordata</taxon>
        <taxon>Craniata</taxon>
        <taxon>Vertebrata</taxon>
        <taxon>Euteleostomi</taxon>
        <taxon>Actinopterygii</taxon>
        <taxon>Neopterygii</taxon>
        <taxon>Teleostei</taxon>
        <taxon>Anguilliformes</taxon>
        <taxon>Synaphobranchidae</taxon>
        <taxon>Synaphobranchus</taxon>
    </lineage>
</organism>
<dbReference type="EMBL" id="JAINUF010000001">
    <property type="protein sequence ID" value="KAJ8382062.1"/>
    <property type="molecule type" value="Genomic_DNA"/>
</dbReference>
<evidence type="ECO:0000313" key="1">
    <source>
        <dbReference type="EMBL" id="KAJ8382062.1"/>
    </source>
</evidence>
<proteinExistence type="predicted"/>
<sequence length="66" mass="7119">MAFFLVGWSKKGMDGGHVVESRLSVNPLLQRRQEPPTSLGDASAPSAAFRLTGASQLVHLLPWSSQ</sequence>
<name>A0A9Q1JF95_SYNKA</name>
<protein>
    <submittedName>
        <fullName evidence="1">Uncharacterized protein</fullName>
    </submittedName>
</protein>
<evidence type="ECO:0000313" key="2">
    <source>
        <dbReference type="Proteomes" id="UP001152622"/>
    </source>
</evidence>